<evidence type="ECO:0000256" key="6">
    <source>
        <dbReference type="ARBA" id="ARBA00022989"/>
    </source>
</evidence>
<dbReference type="EMBL" id="JBHTIW010000007">
    <property type="protein sequence ID" value="MFD0920604.1"/>
    <property type="molecule type" value="Genomic_DNA"/>
</dbReference>
<dbReference type="InterPro" id="IPR038731">
    <property type="entry name" value="RgtA/B/C-like"/>
</dbReference>
<feature type="transmembrane region" description="Helical" evidence="8">
    <location>
        <begin position="25"/>
        <end position="47"/>
    </location>
</feature>
<accession>A0ABW3FPW3</accession>
<feature type="transmembrane region" description="Helical" evidence="8">
    <location>
        <begin position="341"/>
        <end position="362"/>
    </location>
</feature>
<evidence type="ECO:0000256" key="1">
    <source>
        <dbReference type="ARBA" id="ARBA00004651"/>
    </source>
</evidence>
<keyword evidence="11" id="KW-1185">Reference proteome</keyword>
<dbReference type="Proteomes" id="UP001597018">
    <property type="component" value="Unassembled WGS sequence"/>
</dbReference>
<feature type="transmembrane region" description="Helical" evidence="8">
    <location>
        <begin position="171"/>
        <end position="200"/>
    </location>
</feature>
<dbReference type="InterPro" id="IPR050297">
    <property type="entry name" value="LipidA_mod_glycosyltrf_83"/>
</dbReference>
<keyword evidence="5 8" id="KW-0812">Transmembrane</keyword>
<evidence type="ECO:0000256" key="8">
    <source>
        <dbReference type="SAM" id="Phobius"/>
    </source>
</evidence>
<name>A0ABW3FPW3_9PSEU</name>
<evidence type="ECO:0000313" key="10">
    <source>
        <dbReference type="EMBL" id="MFD0920604.1"/>
    </source>
</evidence>
<keyword evidence="7 8" id="KW-0472">Membrane</keyword>
<evidence type="ECO:0000313" key="11">
    <source>
        <dbReference type="Proteomes" id="UP001597018"/>
    </source>
</evidence>
<proteinExistence type="predicted"/>
<organism evidence="10 11">
    <name type="scientific">Saccharopolyspora rosea</name>
    <dbReference type="NCBI Taxonomy" id="524884"/>
    <lineage>
        <taxon>Bacteria</taxon>
        <taxon>Bacillati</taxon>
        <taxon>Actinomycetota</taxon>
        <taxon>Actinomycetes</taxon>
        <taxon>Pseudonocardiales</taxon>
        <taxon>Pseudonocardiaceae</taxon>
        <taxon>Saccharopolyspora</taxon>
    </lineage>
</organism>
<evidence type="ECO:0000256" key="3">
    <source>
        <dbReference type="ARBA" id="ARBA00022676"/>
    </source>
</evidence>
<dbReference type="GO" id="GO:0016757">
    <property type="term" value="F:glycosyltransferase activity"/>
    <property type="evidence" value="ECO:0007669"/>
    <property type="project" value="UniProtKB-KW"/>
</dbReference>
<gene>
    <name evidence="10" type="ORF">ACFQ16_12695</name>
</gene>
<evidence type="ECO:0000259" key="9">
    <source>
        <dbReference type="Pfam" id="PF13231"/>
    </source>
</evidence>
<feature type="transmembrane region" description="Helical" evidence="8">
    <location>
        <begin position="134"/>
        <end position="159"/>
    </location>
</feature>
<evidence type="ECO:0000256" key="7">
    <source>
        <dbReference type="ARBA" id="ARBA00023136"/>
    </source>
</evidence>
<dbReference type="EC" id="2.4.-.-" evidence="10"/>
<keyword evidence="3 10" id="KW-0328">Glycosyltransferase</keyword>
<evidence type="ECO:0000256" key="2">
    <source>
        <dbReference type="ARBA" id="ARBA00022475"/>
    </source>
</evidence>
<dbReference type="Pfam" id="PF13231">
    <property type="entry name" value="PMT_2"/>
    <property type="match status" value="1"/>
</dbReference>
<dbReference type="PANTHER" id="PTHR33908">
    <property type="entry name" value="MANNOSYLTRANSFERASE YKCB-RELATED"/>
    <property type="match status" value="1"/>
</dbReference>
<feature type="transmembrane region" description="Helical" evidence="8">
    <location>
        <begin position="212"/>
        <end position="231"/>
    </location>
</feature>
<comment type="subcellular location">
    <subcellularLocation>
        <location evidence="1">Cell membrane</location>
        <topology evidence="1">Multi-pass membrane protein</topology>
    </subcellularLocation>
</comment>
<feature type="transmembrane region" description="Helical" evidence="8">
    <location>
        <begin position="258"/>
        <end position="283"/>
    </location>
</feature>
<feature type="transmembrane region" description="Helical" evidence="8">
    <location>
        <begin position="290"/>
        <end position="307"/>
    </location>
</feature>
<dbReference type="PANTHER" id="PTHR33908:SF11">
    <property type="entry name" value="MEMBRANE PROTEIN"/>
    <property type="match status" value="1"/>
</dbReference>
<feature type="domain" description="Glycosyltransferase RgtA/B/C/D-like" evidence="9">
    <location>
        <begin position="69"/>
        <end position="229"/>
    </location>
</feature>
<keyword evidence="4 10" id="KW-0808">Transferase</keyword>
<keyword evidence="6 8" id="KW-1133">Transmembrane helix</keyword>
<dbReference type="RefSeq" id="WP_263248246.1">
    <property type="nucleotide sequence ID" value="NZ_BAABLT010000005.1"/>
</dbReference>
<sequence>MGVGGAGTAVRRAAAPPEAAVGRPAWGWLLLVAAGLCAVLLVLAGICEQHGDELYFLVAGRHISWGYADQPPLLPLLARLGDELFGGARLGLRLPAVLLTSGGAVVTGLIARELGGGRGAQVRAALTYSVSPHVVATGCLLVTVTVDVFCWAVAALLLVRWVRLRDDRLLLALGGVVACALQAKYLIAVFCVAVLCAALLFGPAALLRRPKLWLGAGAAVAACVPSALWQARHGWPQLGMAEVVSAESAQLGGGRIGYLPLLLLTAGVVAGGVVACCGLWALLRDGEHRFLGVAALAVTGVFVLAGGRYYYSAGLLPLCWAAGAVWLSRPRPRGLRWAVGPASYGFSATLVAALVLAVWSSWSTPADLLSNAGTGWRPVVAETAAAYRALPPGTRAETSVVTEHYWQASALDRLGAGALPEAHSPHRGAWYFGPPPDGDPAVLFVGSDPGPLRRYFSDVRLVASPNPSHGKEAPIWWCGGRTAPWSLIWPRLRHL</sequence>
<protein>
    <submittedName>
        <fullName evidence="10">ArnT family glycosyltransferase</fullName>
        <ecNumber evidence="10">2.4.-.-</ecNumber>
    </submittedName>
</protein>
<comment type="caution">
    <text evidence="10">The sequence shown here is derived from an EMBL/GenBank/DDBJ whole genome shotgun (WGS) entry which is preliminary data.</text>
</comment>
<evidence type="ECO:0000256" key="5">
    <source>
        <dbReference type="ARBA" id="ARBA00022692"/>
    </source>
</evidence>
<reference evidence="11" key="1">
    <citation type="journal article" date="2019" name="Int. J. Syst. Evol. Microbiol.">
        <title>The Global Catalogue of Microorganisms (GCM) 10K type strain sequencing project: providing services to taxonomists for standard genome sequencing and annotation.</title>
        <authorList>
            <consortium name="The Broad Institute Genomics Platform"/>
            <consortium name="The Broad Institute Genome Sequencing Center for Infectious Disease"/>
            <person name="Wu L."/>
            <person name="Ma J."/>
        </authorList>
    </citation>
    <scope>NUCLEOTIDE SEQUENCE [LARGE SCALE GENOMIC DNA]</scope>
    <source>
        <strain evidence="11">CCUG 56401</strain>
    </source>
</reference>
<keyword evidence="2" id="KW-1003">Cell membrane</keyword>
<evidence type="ECO:0000256" key="4">
    <source>
        <dbReference type="ARBA" id="ARBA00022679"/>
    </source>
</evidence>